<reference evidence="2" key="1">
    <citation type="journal article" date="2020" name="Nature">
        <title>Giant virus diversity and host interactions through global metagenomics.</title>
        <authorList>
            <person name="Schulz F."/>
            <person name="Roux S."/>
            <person name="Paez-Espino D."/>
            <person name="Jungbluth S."/>
            <person name="Walsh D.A."/>
            <person name="Denef V.J."/>
            <person name="McMahon K.D."/>
            <person name="Konstantinidis K.T."/>
            <person name="Eloe-Fadrosh E.A."/>
            <person name="Kyrpides N.C."/>
            <person name="Woyke T."/>
        </authorList>
    </citation>
    <scope>NUCLEOTIDE SEQUENCE</scope>
    <source>
        <strain evidence="2">GVMAG-S-3300013006-138</strain>
    </source>
</reference>
<dbReference type="Pfam" id="PF08241">
    <property type="entry name" value="Methyltransf_11"/>
    <property type="match status" value="1"/>
</dbReference>
<protein>
    <recommendedName>
        <fullName evidence="1">Methyltransferase type 11 domain-containing protein</fullName>
    </recommendedName>
</protein>
<sequence>MHYQARDFTLFVKTILTNYFENKRVLDVGSGDINGNNRFLFENCQYDGNDVIQANNVTIVSKTKDLPFQDNTFDTIISTECFEHDPEYKESFIKIYKMLKPNGLFCFTCASTGRGEHGTRRTSAGHSYGTIGNLEDMQDYYKNLTEQDLNEVLNLNQLFSTWDTYYNSEFCDLYFMGIKKGSEKNILTFPRYVANGIEHTSKNIINTLNLPMQTSQNIINELDSVHTIFNKYNTDKNSSFHNYSRQYEELFSSFRNKPIKYLEIGIFKGESLKAMREVFKNAKCIVGLDIDTNCKIYEDSEKNIFVEIGNATEKYFLEMVINKYGTFDIILDDGSHVNKDIIKSFETLFPLLNDNGLYIVEDTICYKNNSFIDFNFPNHLEYFLKYIPFLNQWRYDSTEGPQDNCVDPFKILKKTTNIFEYSIDKIEYGCSYIAIYKKIRNHWI</sequence>
<evidence type="ECO:0000313" key="2">
    <source>
        <dbReference type="EMBL" id="QHU18289.1"/>
    </source>
</evidence>
<dbReference type="SUPFAM" id="SSF53335">
    <property type="entry name" value="S-adenosyl-L-methionine-dependent methyltransferases"/>
    <property type="match status" value="2"/>
</dbReference>
<dbReference type="GO" id="GO:0008757">
    <property type="term" value="F:S-adenosylmethionine-dependent methyltransferase activity"/>
    <property type="evidence" value="ECO:0007669"/>
    <property type="project" value="InterPro"/>
</dbReference>
<organism evidence="2">
    <name type="scientific">viral metagenome</name>
    <dbReference type="NCBI Taxonomy" id="1070528"/>
    <lineage>
        <taxon>unclassified sequences</taxon>
        <taxon>metagenomes</taxon>
        <taxon>organismal metagenomes</taxon>
    </lineage>
</organism>
<proteinExistence type="predicted"/>
<dbReference type="CDD" id="cd02440">
    <property type="entry name" value="AdoMet_MTases"/>
    <property type="match status" value="1"/>
</dbReference>
<name>A0A6C0KL01_9ZZZZ</name>
<dbReference type="Gene3D" id="3.40.50.150">
    <property type="entry name" value="Vaccinia Virus protein VP39"/>
    <property type="match status" value="2"/>
</dbReference>
<dbReference type="InterPro" id="IPR029063">
    <property type="entry name" value="SAM-dependent_MTases_sf"/>
</dbReference>
<feature type="domain" description="Methyltransferase type 11" evidence="1">
    <location>
        <begin position="58"/>
        <end position="107"/>
    </location>
</feature>
<dbReference type="AlphaFoldDB" id="A0A6C0KL01"/>
<dbReference type="InterPro" id="IPR013216">
    <property type="entry name" value="Methyltransf_11"/>
</dbReference>
<dbReference type="EMBL" id="MN740926">
    <property type="protein sequence ID" value="QHU18289.1"/>
    <property type="molecule type" value="Genomic_DNA"/>
</dbReference>
<evidence type="ECO:0000259" key="1">
    <source>
        <dbReference type="Pfam" id="PF08241"/>
    </source>
</evidence>
<accession>A0A6C0KL01</accession>